<accession>A0A412YJV5</accession>
<evidence type="ECO:0000313" key="7">
    <source>
        <dbReference type="Proteomes" id="UP000286270"/>
    </source>
</evidence>
<dbReference type="AlphaFoldDB" id="A0A412YJV5"/>
<sequence>MLILRTILVFILAGICEIGGGYLVWLSVKEGKSVWYGISGGIILVLYGIIATLQTANFAKVYATYGGFFIALSLIWAFIFDKYTPTKYDIIGALVAILGGCIIYYSPRS</sequence>
<comment type="caution">
    <text evidence="6">The sequence shown here is derived from an EMBL/GenBank/DDBJ whole genome shotgun (WGS) entry which is preliminary data.</text>
</comment>
<dbReference type="RefSeq" id="WP_122141938.1">
    <property type="nucleotide sequence ID" value="NZ_CP133097.1"/>
</dbReference>
<dbReference type="PANTHER" id="PTHR36116">
    <property type="entry name" value="UPF0060 MEMBRANE PROTEIN YNFA"/>
    <property type="match status" value="1"/>
</dbReference>
<organism evidence="6 7">
    <name type="scientific">Bacteroides fragilis</name>
    <dbReference type="NCBI Taxonomy" id="817"/>
    <lineage>
        <taxon>Bacteria</taxon>
        <taxon>Pseudomonadati</taxon>
        <taxon>Bacteroidota</taxon>
        <taxon>Bacteroidia</taxon>
        <taxon>Bacteroidales</taxon>
        <taxon>Bacteroidaceae</taxon>
        <taxon>Bacteroides</taxon>
    </lineage>
</organism>
<dbReference type="InterPro" id="IPR037185">
    <property type="entry name" value="EmrE-like"/>
</dbReference>
<dbReference type="NCBIfam" id="NF002586">
    <property type="entry name" value="PRK02237.1"/>
    <property type="match status" value="1"/>
</dbReference>
<keyword evidence="3 5" id="KW-1133">Transmembrane helix</keyword>
<protein>
    <submittedName>
        <fullName evidence="6">YnfA family protein</fullName>
    </submittedName>
</protein>
<dbReference type="Pfam" id="PF02694">
    <property type="entry name" value="UPF0060"/>
    <property type="match status" value="1"/>
</dbReference>
<evidence type="ECO:0000256" key="3">
    <source>
        <dbReference type="ARBA" id="ARBA00022989"/>
    </source>
</evidence>
<keyword evidence="1 5" id="KW-1003">Cell membrane</keyword>
<evidence type="ECO:0000256" key="4">
    <source>
        <dbReference type="ARBA" id="ARBA00023136"/>
    </source>
</evidence>
<evidence type="ECO:0000256" key="2">
    <source>
        <dbReference type="ARBA" id="ARBA00022692"/>
    </source>
</evidence>
<feature type="transmembrane region" description="Helical" evidence="5">
    <location>
        <begin position="86"/>
        <end position="105"/>
    </location>
</feature>
<name>A0A412YJV5_BACFG</name>
<reference evidence="6 7" key="1">
    <citation type="submission" date="2018-08" db="EMBL/GenBank/DDBJ databases">
        <title>A genome reference for cultivated species of the human gut microbiota.</title>
        <authorList>
            <person name="Zou Y."/>
            <person name="Xue W."/>
            <person name="Luo G."/>
        </authorList>
    </citation>
    <scope>NUCLEOTIDE SEQUENCE [LARGE SCALE GENOMIC DNA]</scope>
    <source>
        <strain evidence="6 7">AF14-26</strain>
    </source>
</reference>
<comment type="subcellular location">
    <subcellularLocation>
        <location evidence="5">Cell membrane</location>
        <topology evidence="5">Multi-pass membrane protein</topology>
    </subcellularLocation>
</comment>
<dbReference type="PANTHER" id="PTHR36116:SF1">
    <property type="entry name" value="UPF0060 MEMBRANE PROTEIN YNFA"/>
    <property type="match status" value="1"/>
</dbReference>
<dbReference type="EMBL" id="QRZH01000003">
    <property type="protein sequence ID" value="RGV57727.1"/>
    <property type="molecule type" value="Genomic_DNA"/>
</dbReference>
<feature type="transmembrane region" description="Helical" evidence="5">
    <location>
        <begin position="62"/>
        <end position="80"/>
    </location>
</feature>
<feature type="transmembrane region" description="Helical" evidence="5">
    <location>
        <begin position="34"/>
        <end position="53"/>
    </location>
</feature>
<keyword evidence="4 5" id="KW-0472">Membrane</keyword>
<dbReference type="HAMAP" id="MF_00010">
    <property type="entry name" value="UPF0060"/>
    <property type="match status" value="1"/>
</dbReference>
<dbReference type="InterPro" id="IPR003844">
    <property type="entry name" value="UPF0060"/>
</dbReference>
<proteinExistence type="inferred from homology"/>
<gene>
    <name evidence="6" type="ORF">DWW08_04945</name>
</gene>
<evidence type="ECO:0000313" key="6">
    <source>
        <dbReference type="EMBL" id="RGV57727.1"/>
    </source>
</evidence>
<evidence type="ECO:0000256" key="1">
    <source>
        <dbReference type="ARBA" id="ARBA00022475"/>
    </source>
</evidence>
<comment type="similarity">
    <text evidence="5">Belongs to the UPF0060 family.</text>
</comment>
<evidence type="ECO:0000256" key="5">
    <source>
        <dbReference type="HAMAP-Rule" id="MF_00010"/>
    </source>
</evidence>
<keyword evidence="2 5" id="KW-0812">Transmembrane</keyword>
<feature type="transmembrane region" description="Helical" evidence="5">
    <location>
        <begin position="7"/>
        <end position="28"/>
    </location>
</feature>
<dbReference type="SUPFAM" id="SSF103481">
    <property type="entry name" value="Multidrug resistance efflux transporter EmrE"/>
    <property type="match status" value="1"/>
</dbReference>
<dbReference type="Proteomes" id="UP000286270">
    <property type="component" value="Unassembled WGS sequence"/>
</dbReference>
<dbReference type="GO" id="GO:0005886">
    <property type="term" value="C:plasma membrane"/>
    <property type="evidence" value="ECO:0007669"/>
    <property type="project" value="UniProtKB-SubCell"/>
</dbReference>